<comment type="subcellular location">
    <subcellularLocation>
        <location evidence="5">Bacterial flagellum basal body</location>
    </subcellularLocation>
</comment>
<proteinExistence type="inferred from homology"/>
<dbReference type="AlphaFoldDB" id="A0A4Y6PSZ7"/>
<dbReference type="EMBL" id="CP041186">
    <property type="protein sequence ID" value="QDG51353.1"/>
    <property type="molecule type" value="Genomic_DNA"/>
</dbReference>
<keyword evidence="5" id="KW-0975">Bacterial flagellum</keyword>
<comment type="subunit">
    <text evidence="3">The basal body constitutes a major portion of the flagellar organelle and consists of four rings (L,P,S, and M) mounted on a central rod. The rod consists of about 26 subunits of FlgG in the distal portion, and FlgB, FlgC and FlgF are thought to build up the proximal portion of the rod with about 6 subunits each.</text>
</comment>
<sequence length="259" mass="27493">MYKALRTAASGMQAQQRKIDVTANNIANANTTGFKSSRAEFQELLYEKTRNAGDPNAGGAPTNLEVGSGVRTAATQKSFSQGNLEATDNPLDIAVEGNGFFKVVQQNGQPAYTRVGSFRVDANGQIVNADGLQLEPNINVPEEATSITIGRDGRVSVVMADDPAEVEIGQLELANFANPAGLDSLGRGLFAETVASGPERMGLPGEGSTGALSQGYLETSNVEVTEEMISMIVSQRSYELNSKVIRTADEMLQSTTNIR</sequence>
<dbReference type="RefSeq" id="WP_141197836.1">
    <property type="nucleotide sequence ID" value="NZ_CP041186.1"/>
</dbReference>
<dbReference type="GO" id="GO:0009426">
    <property type="term" value="C:bacterial-type flagellum basal body, distal rod"/>
    <property type="evidence" value="ECO:0007669"/>
    <property type="project" value="UniProtKB-UniRule"/>
</dbReference>
<keyword evidence="9" id="KW-0282">Flagellum</keyword>
<dbReference type="GO" id="GO:0071978">
    <property type="term" value="P:bacterial-type flagellum-dependent swarming motility"/>
    <property type="evidence" value="ECO:0007669"/>
    <property type="project" value="TreeGrafter"/>
</dbReference>
<dbReference type="InterPro" id="IPR019776">
    <property type="entry name" value="Flagellar_basal_body_rod_CS"/>
</dbReference>
<dbReference type="InterPro" id="IPR001444">
    <property type="entry name" value="Flag_bb_rod_N"/>
</dbReference>
<dbReference type="OrthoDB" id="9804559at2"/>
<accession>A0A5B8Y4K1</accession>
<accession>A0A4Y6PSZ7</accession>
<dbReference type="PANTHER" id="PTHR30435">
    <property type="entry name" value="FLAGELLAR PROTEIN"/>
    <property type="match status" value="1"/>
</dbReference>
<evidence type="ECO:0000256" key="4">
    <source>
        <dbReference type="NCBIfam" id="TIGR02488"/>
    </source>
</evidence>
<evidence type="ECO:0000259" key="8">
    <source>
        <dbReference type="Pfam" id="PF22692"/>
    </source>
</evidence>
<evidence type="ECO:0000256" key="5">
    <source>
        <dbReference type="RuleBase" id="RU362116"/>
    </source>
</evidence>
<evidence type="ECO:0000256" key="2">
    <source>
        <dbReference type="ARBA" id="ARBA00017948"/>
    </source>
</evidence>
<evidence type="ECO:0000259" key="7">
    <source>
        <dbReference type="Pfam" id="PF06429"/>
    </source>
</evidence>
<dbReference type="InterPro" id="IPR020013">
    <property type="entry name" value="Flagellar_FlgE/F/G"/>
</dbReference>
<dbReference type="Pfam" id="PF22692">
    <property type="entry name" value="LlgE_F_G_D1"/>
    <property type="match status" value="1"/>
</dbReference>
<dbReference type="Pfam" id="PF00460">
    <property type="entry name" value="Flg_bb_rod"/>
    <property type="match status" value="1"/>
</dbReference>
<name>A0A4Y6PSZ7_PERCE</name>
<comment type="similarity">
    <text evidence="1 5">Belongs to the flagella basal body rod proteins family.</text>
</comment>
<feature type="domain" description="Flagellar basal body rod protein N-terminal" evidence="6">
    <location>
        <begin position="5"/>
        <end position="35"/>
    </location>
</feature>
<evidence type="ECO:0000256" key="1">
    <source>
        <dbReference type="ARBA" id="ARBA00009677"/>
    </source>
</evidence>
<dbReference type="NCBIfam" id="TIGR03506">
    <property type="entry name" value="FlgEFG_subfam"/>
    <property type="match status" value="2"/>
</dbReference>
<dbReference type="Proteomes" id="UP000315995">
    <property type="component" value="Chromosome"/>
</dbReference>
<feature type="domain" description="Flagellar basal-body/hook protein C-terminal" evidence="7">
    <location>
        <begin position="214"/>
        <end position="258"/>
    </location>
</feature>
<evidence type="ECO:0000313" key="10">
    <source>
        <dbReference type="Proteomes" id="UP000315995"/>
    </source>
</evidence>
<feature type="domain" description="Flagellar hook protein FlgE/F/G-like D1" evidence="8">
    <location>
        <begin position="94"/>
        <end position="157"/>
    </location>
</feature>
<keyword evidence="10" id="KW-1185">Reference proteome</keyword>
<dbReference type="InterPro" id="IPR037925">
    <property type="entry name" value="FlgE/F/G-like"/>
</dbReference>
<evidence type="ECO:0000313" key="9">
    <source>
        <dbReference type="EMBL" id="QDG51353.1"/>
    </source>
</evidence>
<dbReference type="InterPro" id="IPR012834">
    <property type="entry name" value="FlgG_G_neg"/>
</dbReference>
<evidence type="ECO:0000256" key="3">
    <source>
        <dbReference type="ARBA" id="ARBA00025933"/>
    </source>
</evidence>
<dbReference type="InterPro" id="IPR010930">
    <property type="entry name" value="Flg_bb/hook_C_dom"/>
</dbReference>
<reference evidence="9 10" key="1">
    <citation type="submission" date="2019-06" db="EMBL/GenBank/DDBJ databases">
        <title>Persicimonas caeni gen. nov., sp. nov., a predatory bacterium isolated from solar saltern.</title>
        <authorList>
            <person name="Wang S."/>
        </authorList>
    </citation>
    <scope>NUCLEOTIDE SEQUENCE [LARGE SCALE GENOMIC DNA]</scope>
    <source>
        <strain evidence="9 10">YN101</strain>
    </source>
</reference>
<protein>
    <recommendedName>
        <fullName evidence="2 4">Flagellar basal-body rod protein FlgG</fullName>
    </recommendedName>
</protein>
<dbReference type="NCBIfam" id="TIGR02488">
    <property type="entry name" value="flgG_G_neg"/>
    <property type="match status" value="1"/>
</dbReference>
<organism evidence="9 10">
    <name type="scientific">Persicimonas caeni</name>
    <dbReference type="NCBI Taxonomy" id="2292766"/>
    <lineage>
        <taxon>Bacteria</taxon>
        <taxon>Deltaproteobacteria</taxon>
        <taxon>Bradymonadales</taxon>
        <taxon>Bradymonadaceae</taxon>
        <taxon>Persicimonas</taxon>
    </lineage>
</organism>
<dbReference type="Pfam" id="PF06429">
    <property type="entry name" value="Flg_bbr_C"/>
    <property type="match status" value="1"/>
</dbReference>
<keyword evidence="9" id="KW-0966">Cell projection</keyword>
<dbReference type="SUPFAM" id="SSF117143">
    <property type="entry name" value="Flagellar hook protein flgE"/>
    <property type="match status" value="1"/>
</dbReference>
<dbReference type="PANTHER" id="PTHR30435:SF19">
    <property type="entry name" value="FLAGELLAR BASAL-BODY ROD PROTEIN FLGG"/>
    <property type="match status" value="1"/>
</dbReference>
<gene>
    <name evidence="9" type="primary">flgG</name>
    <name evidence="9" type="ORF">FIV42_11550</name>
</gene>
<dbReference type="InterPro" id="IPR053967">
    <property type="entry name" value="LlgE_F_G-like_D1"/>
</dbReference>
<keyword evidence="9" id="KW-0969">Cilium</keyword>
<evidence type="ECO:0000259" key="6">
    <source>
        <dbReference type="Pfam" id="PF00460"/>
    </source>
</evidence>
<dbReference type="PROSITE" id="PS00588">
    <property type="entry name" value="FLAGELLA_BB_ROD"/>
    <property type="match status" value="1"/>
</dbReference>